<dbReference type="InterPro" id="IPR021936">
    <property type="entry name" value="DUF3549"/>
</dbReference>
<organism evidence="1 2">
    <name type="scientific">Marinomonas arenicola</name>
    <dbReference type="NCBI Taxonomy" id="569601"/>
    <lineage>
        <taxon>Bacteria</taxon>
        <taxon>Pseudomonadati</taxon>
        <taxon>Pseudomonadota</taxon>
        <taxon>Gammaproteobacteria</taxon>
        <taxon>Oceanospirillales</taxon>
        <taxon>Oceanospirillaceae</taxon>
        <taxon>Marinomonas</taxon>
    </lineage>
</organism>
<dbReference type="Pfam" id="PF12069">
    <property type="entry name" value="DUF3549"/>
    <property type="match status" value="1"/>
</dbReference>
<evidence type="ECO:0000313" key="2">
    <source>
        <dbReference type="Proteomes" id="UP001379949"/>
    </source>
</evidence>
<comment type="caution">
    <text evidence="1">The sequence shown here is derived from an EMBL/GenBank/DDBJ whole genome shotgun (WGS) entry which is preliminary data.</text>
</comment>
<reference evidence="1 2" key="1">
    <citation type="submission" date="2024-02" db="EMBL/GenBank/DDBJ databases">
        <title>Bacteria isolated from the canopy kelp, Nereocystis luetkeana.</title>
        <authorList>
            <person name="Pfister C.A."/>
            <person name="Younker I.T."/>
            <person name="Light S.H."/>
        </authorList>
    </citation>
    <scope>NUCLEOTIDE SEQUENCE [LARGE SCALE GENOMIC DNA]</scope>
    <source>
        <strain evidence="1 2">TI.4.07</strain>
    </source>
</reference>
<gene>
    <name evidence="1" type="ORF">V6242_10435</name>
</gene>
<dbReference type="EMBL" id="JBAKAR010000007">
    <property type="protein sequence ID" value="MEL0613564.1"/>
    <property type="molecule type" value="Genomic_DNA"/>
</dbReference>
<dbReference type="RefSeq" id="WP_341567302.1">
    <property type="nucleotide sequence ID" value="NZ_JBAKAR010000007.1"/>
</dbReference>
<dbReference type="Proteomes" id="UP001379949">
    <property type="component" value="Unassembled WGS sequence"/>
</dbReference>
<sequence>MKNIESLCDLFDMVGCDATFYDLGRHITKITPQQIIQFDRKQQAYPFPFRQCAWLACFLKSKDSQKKDARDTGVVWFIKLPLDEAGCLNLGTRDHFIKSIVDKILHKGEAAGLSEALEDNPYVFKPDQERMASFHAILATNVNGERSVYFQDVIDYLTNTALTEDQDEWQKLGLQGIAELAVKVNEENFAALILKAIKQAPAPLVSALCHALEHETLPNELISAITEKLLQEQDSLMQASYLRALSRSELDDALLLPLFAILGSVNECSDEQTHPIAALAAKCPHWLAKNPQLLRIVMEKLAHRNDAYVAFRQVSSELSQHPETRQPLWDLFRSERISPSLAQAISHLFTQTPTSVQ</sequence>
<name>A0ABU9G501_9GAMM</name>
<keyword evidence="2" id="KW-1185">Reference proteome</keyword>
<accession>A0ABU9G501</accession>
<proteinExistence type="predicted"/>
<protein>
    <submittedName>
        <fullName evidence="1">DUF3549 family protein</fullName>
    </submittedName>
</protein>
<evidence type="ECO:0000313" key="1">
    <source>
        <dbReference type="EMBL" id="MEL0613564.1"/>
    </source>
</evidence>